<keyword evidence="2" id="KW-1185">Reference proteome</keyword>
<evidence type="ECO:0000313" key="2">
    <source>
        <dbReference type="Proteomes" id="UP000828390"/>
    </source>
</evidence>
<dbReference type="AlphaFoldDB" id="A0A9D4FC13"/>
<gene>
    <name evidence="1" type="ORF">DPMN_147337</name>
</gene>
<dbReference type="Proteomes" id="UP000828390">
    <property type="component" value="Unassembled WGS sequence"/>
</dbReference>
<comment type="caution">
    <text evidence="1">The sequence shown here is derived from an EMBL/GenBank/DDBJ whole genome shotgun (WGS) entry which is preliminary data.</text>
</comment>
<sequence>MALVGANYLFIWVNIGSQGGCSDAQIWNQSNLKLAIERELICIPEATPRPIDDRPIG</sequence>
<name>A0A9D4FC13_DREPO</name>
<protein>
    <submittedName>
        <fullName evidence="1">Uncharacterized protein</fullName>
    </submittedName>
</protein>
<evidence type="ECO:0000313" key="1">
    <source>
        <dbReference type="EMBL" id="KAH3793815.1"/>
    </source>
</evidence>
<accession>A0A9D4FC13</accession>
<reference evidence="1" key="2">
    <citation type="submission" date="2020-11" db="EMBL/GenBank/DDBJ databases">
        <authorList>
            <person name="McCartney M.A."/>
            <person name="Auch B."/>
            <person name="Kono T."/>
            <person name="Mallez S."/>
            <person name="Becker A."/>
            <person name="Gohl D.M."/>
            <person name="Silverstein K.A.T."/>
            <person name="Koren S."/>
            <person name="Bechman K.B."/>
            <person name="Herman A."/>
            <person name="Abrahante J.E."/>
            <person name="Garbe J."/>
        </authorList>
    </citation>
    <scope>NUCLEOTIDE SEQUENCE</scope>
    <source>
        <strain evidence="1">Duluth1</strain>
        <tissue evidence="1">Whole animal</tissue>
    </source>
</reference>
<proteinExistence type="predicted"/>
<dbReference type="EMBL" id="JAIWYP010000007">
    <property type="protein sequence ID" value="KAH3793815.1"/>
    <property type="molecule type" value="Genomic_DNA"/>
</dbReference>
<organism evidence="1 2">
    <name type="scientific">Dreissena polymorpha</name>
    <name type="common">Zebra mussel</name>
    <name type="synonym">Mytilus polymorpha</name>
    <dbReference type="NCBI Taxonomy" id="45954"/>
    <lineage>
        <taxon>Eukaryota</taxon>
        <taxon>Metazoa</taxon>
        <taxon>Spiralia</taxon>
        <taxon>Lophotrochozoa</taxon>
        <taxon>Mollusca</taxon>
        <taxon>Bivalvia</taxon>
        <taxon>Autobranchia</taxon>
        <taxon>Heteroconchia</taxon>
        <taxon>Euheterodonta</taxon>
        <taxon>Imparidentia</taxon>
        <taxon>Neoheterodontei</taxon>
        <taxon>Myida</taxon>
        <taxon>Dreissenoidea</taxon>
        <taxon>Dreissenidae</taxon>
        <taxon>Dreissena</taxon>
    </lineage>
</organism>
<reference evidence="1" key="1">
    <citation type="journal article" date="2019" name="bioRxiv">
        <title>The Genome of the Zebra Mussel, Dreissena polymorpha: A Resource for Invasive Species Research.</title>
        <authorList>
            <person name="McCartney M.A."/>
            <person name="Auch B."/>
            <person name="Kono T."/>
            <person name="Mallez S."/>
            <person name="Zhang Y."/>
            <person name="Obille A."/>
            <person name="Becker A."/>
            <person name="Abrahante J.E."/>
            <person name="Garbe J."/>
            <person name="Badalamenti J.P."/>
            <person name="Herman A."/>
            <person name="Mangelson H."/>
            <person name="Liachko I."/>
            <person name="Sullivan S."/>
            <person name="Sone E.D."/>
            <person name="Koren S."/>
            <person name="Silverstein K.A.T."/>
            <person name="Beckman K.B."/>
            <person name="Gohl D.M."/>
        </authorList>
    </citation>
    <scope>NUCLEOTIDE SEQUENCE</scope>
    <source>
        <strain evidence="1">Duluth1</strain>
        <tissue evidence="1">Whole animal</tissue>
    </source>
</reference>